<dbReference type="EMBL" id="FPBD01000009">
    <property type="protein sequence ID" value="SFU13733.1"/>
    <property type="molecule type" value="Genomic_DNA"/>
</dbReference>
<name>A0A1I7DQ01_9HYPH</name>
<keyword evidence="10" id="KW-1185">Reference proteome</keyword>
<comment type="function">
    <text evidence="8">Reversible hydration of carbon dioxide.</text>
</comment>
<comment type="similarity">
    <text evidence="1 8">Belongs to the beta-class carbonic anhydrase family.</text>
</comment>
<feature type="binding site" evidence="7">
    <location>
        <position position="108"/>
    </location>
    <ligand>
        <name>Zn(2+)</name>
        <dbReference type="ChEBI" id="CHEBI:29105"/>
    </ligand>
</feature>
<gene>
    <name evidence="9" type="ORF">SAMN05444141_109309</name>
</gene>
<reference evidence="10" key="1">
    <citation type="submission" date="2016-10" db="EMBL/GenBank/DDBJ databases">
        <authorList>
            <person name="Varghese N."/>
            <person name="Submissions S."/>
        </authorList>
    </citation>
    <scope>NUCLEOTIDE SEQUENCE [LARGE SCALE GENOMIC DNA]</scope>
    <source>
        <strain evidence="10">DSM 17465</strain>
    </source>
</reference>
<keyword evidence="5 8" id="KW-0456">Lyase</keyword>
<protein>
    <recommendedName>
        <fullName evidence="2 8">Carbonic anhydrase</fullName>
        <ecNumber evidence="2 8">4.2.1.1</ecNumber>
    </recommendedName>
    <alternativeName>
        <fullName evidence="8">Carbonate dehydratase</fullName>
    </alternativeName>
</protein>
<evidence type="ECO:0000256" key="2">
    <source>
        <dbReference type="ARBA" id="ARBA00012925"/>
    </source>
</evidence>
<dbReference type="GO" id="GO:0008270">
    <property type="term" value="F:zinc ion binding"/>
    <property type="evidence" value="ECO:0007669"/>
    <property type="project" value="UniProtKB-UniRule"/>
</dbReference>
<dbReference type="SUPFAM" id="SSF53056">
    <property type="entry name" value="beta-carbonic anhydrase, cab"/>
    <property type="match status" value="1"/>
</dbReference>
<dbReference type="GO" id="GO:0004089">
    <property type="term" value="F:carbonate dehydratase activity"/>
    <property type="evidence" value="ECO:0007669"/>
    <property type="project" value="UniProtKB-UniRule"/>
</dbReference>
<dbReference type="GO" id="GO:0015976">
    <property type="term" value="P:carbon utilization"/>
    <property type="evidence" value="ECO:0007669"/>
    <property type="project" value="InterPro"/>
</dbReference>
<evidence type="ECO:0000256" key="6">
    <source>
        <dbReference type="ARBA" id="ARBA00048348"/>
    </source>
</evidence>
<dbReference type="RefSeq" id="WP_054785615.1">
    <property type="nucleotide sequence ID" value="NZ_FPBD01000009.1"/>
</dbReference>
<accession>A0A1I7DQ01</accession>
<proteinExistence type="inferred from homology"/>
<evidence type="ECO:0000256" key="5">
    <source>
        <dbReference type="ARBA" id="ARBA00023239"/>
    </source>
</evidence>
<evidence type="ECO:0000313" key="9">
    <source>
        <dbReference type="EMBL" id="SFU13733.1"/>
    </source>
</evidence>
<dbReference type="PROSITE" id="PS00705">
    <property type="entry name" value="PROK_CO2_ANHYDRASE_2"/>
    <property type="match status" value="1"/>
</dbReference>
<feature type="binding site" evidence="7">
    <location>
        <position position="44"/>
    </location>
    <ligand>
        <name>Zn(2+)</name>
        <dbReference type="ChEBI" id="CHEBI:29105"/>
    </ligand>
</feature>
<feature type="binding site" evidence="7">
    <location>
        <position position="105"/>
    </location>
    <ligand>
        <name>Zn(2+)</name>
        <dbReference type="ChEBI" id="CHEBI:29105"/>
    </ligand>
</feature>
<organism evidence="9 10">
    <name type="scientific">Pseudovibrio denitrificans</name>
    <dbReference type="NCBI Taxonomy" id="258256"/>
    <lineage>
        <taxon>Bacteria</taxon>
        <taxon>Pseudomonadati</taxon>
        <taxon>Pseudomonadota</taxon>
        <taxon>Alphaproteobacteria</taxon>
        <taxon>Hyphomicrobiales</taxon>
        <taxon>Stappiaceae</taxon>
        <taxon>Pseudovibrio</taxon>
    </lineage>
</organism>
<evidence type="ECO:0000313" key="10">
    <source>
        <dbReference type="Proteomes" id="UP000183371"/>
    </source>
</evidence>
<feature type="binding site" evidence="7">
    <location>
        <position position="46"/>
    </location>
    <ligand>
        <name>Zn(2+)</name>
        <dbReference type="ChEBI" id="CHEBI:29105"/>
    </ligand>
</feature>
<dbReference type="PANTHER" id="PTHR11002">
    <property type="entry name" value="CARBONIC ANHYDRASE"/>
    <property type="match status" value="1"/>
</dbReference>
<dbReference type="AlphaFoldDB" id="A0A1I7DQ01"/>
<dbReference type="SMART" id="SM00947">
    <property type="entry name" value="Pro_CA"/>
    <property type="match status" value="1"/>
</dbReference>
<dbReference type="EC" id="4.2.1.1" evidence="2 8"/>
<dbReference type="Gene3D" id="3.40.1050.10">
    <property type="entry name" value="Carbonic anhydrase"/>
    <property type="match status" value="1"/>
</dbReference>
<dbReference type="InterPro" id="IPR045066">
    <property type="entry name" value="Beta_CA_cladeB"/>
</dbReference>
<evidence type="ECO:0000256" key="8">
    <source>
        <dbReference type="RuleBase" id="RU003956"/>
    </source>
</evidence>
<evidence type="ECO:0000256" key="4">
    <source>
        <dbReference type="ARBA" id="ARBA00022833"/>
    </source>
</evidence>
<keyword evidence="3 7" id="KW-0479">Metal-binding</keyword>
<dbReference type="InterPro" id="IPR001765">
    <property type="entry name" value="Carbonic_anhydrase"/>
</dbReference>
<comment type="cofactor">
    <cofactor evidence="7">
        <name>Zn(2+)</name>
        <dbReference type="ChEBI" id="CHEBI:29105"/>
    </cofactor>
    <text evidence="7">Binds 1 zinc ion per subunit.</text>
</comment>
<sequence>MTDFPKELLAGYGLYKERIYSQFEEEYQNLAIYGQEPEVMVISCCDSRVTPEGIFHAQPGELFVVRNVANLVPPFTQGGGTHGTSAALEYAVTGLKVKHLVVLGHCKCGGVQAFRESNGKLSKTGQFVGPWIKMLEPAAITLACTPVDKNEDPQLALEYAGIRQSLKNLMTFPFIEKLVTQGNLHIHGAWFDIGSGSLRVMNKETEIFEDAQDLRARMKEQETAEHVPATAEEKK</sequence>
<dbReference type="Proteomes" id="UP000183371">
    <property type="component" value="Unassembled WGS sequence"/>
</dbReference>
<dbReference type="PANTHER" id="PTHR11002:SF76">
    <property type="entry name" value="CARBONIC ANHYDRASE"/>
    <property type="match status" value="1"/>
</dbReference>
<keyword evidence="4 7" id="KW-0862">Zinc</keyword>
<dbReference type="InterPro" id="IPR036874">
    <property type="entry name" value="Carbonic_anhydrase_sf"/>
</dbReference>
<dbReference type="InterPro" id="IPR015892">
    <property type="entry name" value="Carbonic_anhydrase_CS"/>
</dbReference>
<dbReference type="Pfam" id="PF00484">
    <property type="entry name" value="Pro_CA"/>
    <property type="match status" value="1"/>
</dbReference>
<evidence type="ECO:0000256" key="7">
    <source>
        <dbReference type="PIRSR" id="PIRSR601765-1"/>
    </source>
</evidence>
<comment type="catalytic activity">
    <reaction evidence="6 8">
        <text>hydrogencarbonate + H(+) = CO2 + H2O</text>
        <dbReference type="Rhea" id="RHEA:10748"/>
        <dbReference type="ChEBI" id="CHEBI:15377"/>
        <dbReference type="ChEBI" id="CHEBI:15378"/>
        <dbReference type="ChEBI" id="CHEBI:16526"/>
        <dbReference type="ChEBI" id="CHEBI:17544"/>
        <dbReference type="EC" id="4.2.1.1"/>
    </reaction>
</comment>
<evidence type="ECO:0000256" key="3">
    <source>
        <dbReference type="ARBA" id="ARBA00022723"/>
    </source>
</evidence>
<evidence type="ECO:0000256" key="1">
    <source>
        <dbReference type="ARBA" id="ARBA00006217"/>
    </source>
</evidence>
<dbReference type="CDD" id="cd00884">
    <property type="entry name" value="beta_CA_cladeB"/>
    <property type="match status" value="1"/>
</dbReference>